<dbReference type="InterPro" id="IPR047150">
    <property type="entry name" value="SGT"/>
</dbReference>
<dbReference type="OrthoDB" id="9815010at2"/>
<evidence type="ECO:0000256" key="1">
    <source>
        <dbReference type="ARBA" id="ARBA00022737"/>
    </source>
</evidence>
<name>A0A4R6B5I9_9RHOB</name>
<dbReference type="GO" id="GO:0072380">
    <property type="term" value="C:TRC complex"/>
    <property type="evidence" value="ECO:0007669"/>
    <property type="project" value="TreeGrafter"/>
</dbReference>
<reference evidence="4 5" key="1">
    <citation type="submission" date="2019-03" db="EMBL/GenBank/DDBJ databases">
        <title>Rhodobacteraceae bacterium SM1902, a new member of the family Rhodobacteraceae isolated from Yantai.</title>
        <authorList>
            <person name="Sun Y."/>
        </authorList>
    </citation>
    <scope>NUCLEOTIDE SEQUENCE [LARGE SCALE GENOMIC DNA]</scope>
    <source>
        <strain evidence="4 5">SM1902</strain>
    </source>
</reference>
<evidence type="ECO:0000256" key="3">
    <source>
        <dbReference type="SAM" id="SignalP"/>
    </source>
</evidence>
<sequence length="186" mass="20572">MDRIVPVFKCVVAALFLWAANFSVSYAQDSETAALLDKLRDPDLTNWEEVEQSIWQRWSESGSPTADLLLERGRKAMESEDWPLAIDHLTALIDHVPDFAEGYNARATAYYQADLLGPAMNDIEATLALNPDHFGALMGLGLILEKVGLDEGALSAYRAVAAIHPHRPNLKDAIERLERNLGDATL</sequence>
<proteinExistence type="predicted"/>
<dbReference type="GO" id="GO:0006620">
    <property type="term" value="P:post-translational protein targeting to endoplasmic reticulum membrane"/>
    <property type="evidence" value="ECO:0007669"/>
    <property type="project" value="TreeGrafter"/>
</dbReference>
<comment type="caution">
    <text evidence="4">The sequence shown here is derived from an EMBL/GenBank/DDBJ whole genome shotgun (WGS) entry which is preliminary data.</text>
</comment>
<dbReference type="AlphaFoldDB" id="A0A4R6B5I9"/>
<dbReference type="InterPro" id="IPR019734">
    <property type="entry name" value="TPR_rpt"/>
</dbReference>
<dbReference type="SUPFAM" id="SSF48452">
    <property type="entry name" value="TPR-like"/>
    <property type="match status" value="1"/>
</dbReference>
<keyword evidence="2" id="KW-0802">TPR repeat</keyword>
<accession>A0A4R6B5I9</accession>
<dbReference type="PANTHER" id="PTHR45831">
    <property type="entry name" value="LD24721P"/>
    <property type="match status" value="1"/>
</dbReference>
<evidence type="ECO:0000313" key="5">
    <source>
        <dbReference type="Proteomes" id="UP000294562"/>
    </source>
</evidence>
<dbReference type="GO" id="GO:0060090">
    <property type="term" value="F:molecular adaptor activity"/>
    <property type="evidence" value="ECO:0007669"/>
    <property type="project" value="TreeGrafter"/>
</dbReference>
<dbReference type="Proteomes" id="UP000294562">
    <property type="component" value="Unassembled WGS sequence"/>
</dbReference>
<keyword evidence="1" id="KW-0677">Repeat</keyword>
<keyword evidence="5" id="KW-1185">Reference proteome</keyword>
<dbReference type="SMART" id="SM00028">
    <property type="entry name" value="TPR"/>
    <property type="match status" value="3"/>
</dbReference>
<dbReference type="Pfam" id="PF13432">
    <property type="entry name" value="TPR_16"/>
    <property type="match status" value="2"/>
</dbReference>
<dbReference type="Gene3D" id="1.25.40.10">
    <property type="entry name" value="Tetratricopeptide repeat domain"/>
    <property type="match status" value="1"/>
</dbReference>
<dbReference type="RefSeq" id="WP_133341096.1">
    <property type="nucleotide sequence ID" value="NZ_SMZO01000002.1"/>
</dbReference>
<dbReference type="GO" id="GO:0016020">
    <property type="term" value="C:membrane"/>
    <property type="evidence" value="ECO:0007669"/>
    <property type="project" value="TreeGrafter"/>
</dbReference>
<organism evidence="4 5">
    <name type="scientific">Meridianimarinicoccus aquatilis</name>
    <dbReference type="NCBI Taxonomy" id="2552766"/>
    <lineage>
        <taxon>Bacteria</taxon>
        <taxon>Pseudomonadati</taxon>
        <taxon>Pseudomonadota</taxon>
        <taxon>Alphaproteobacteria</taxon>
        <taxon>Rhodobacterales</taxon>
        <taxon>Paracoccaceae</taxon>
        <taxon>Meridianimarinicoccus</taxon>
    </lineage>
</organism>
<gene>
    <name evidence="4" type="ORF">E2L05_01365</name>
</gene>
<evidence type="ECO:0000256" key="2">
    <source>
        <dbReference type="ARBA" id="ARBA00022803"/>
    </source>
</evidence>
<feature type="signal peptide" evidence="3">
    <location>
        <begin position="1"/>
        <end position="27"/>
    </location>
</feature>
<protein>
    <submittedName>
        <fullName evidence="4">Tetratricopeptide repeat protein</fullName>
    </submittedName>
</protein>
<feature type="chain" id="PRO_5020878614" evidence="3">
    <location>
        <begin position="28"/>
        <end position="186"/>
    </location>
</feature>
<dbReference type="PANTHER" id="PTHR45831:SF2">
    <property type="entry name" value="LD24721P"/>
    <property type="match status" value="1"/>
</dbReference>
<dbReference type="EMBL" id="SMZO01000002">
    <property type="protein sequence ID" value="TDL91256.1"/>
    <property type="molecule type" value="Genomic_DNA"/>
</dbReference>
<keyword evidence="3" id="KW-0732">Signal</keyword>
<evidence type="ECO:0000313" key="4">
    <source>
        <dbReference type="EMBL" id="TDL91256.1"/>
    </source>
</evidence>
<dbReference type="InterPro" id="IPR011990">
    <property type="entry name" value="TPR-like_helical_dom_sf"/>
</dbReference>